<dbReference type="InterPro" id="IPR041472">
    <property type="entry name" value="BL00235/CARNS1_N"/>
</dbReference>
<dbReference type="Proteomes" id="UP000646244">
    <property type="component" value="Unassembled WGS sequence"/>
</dbReference>
<evidence type="ECO:0000256" key="2">
    <source>
        <dbReference type="ARBA" id="ARBA00022741"/>
    </source>
</evidence>
<sequence>MHQPPTVLIIGIGPLRERFFAAAERRGVDTILVDETAYSRYDRLATENHAWRLTDHQDPGPDLHLLDSLAGRVDGVLALTDWGTRIAARLAKEWGLPGAGTAVADGLAHKADVRRRLAGTGAELPFALTADADEAAELLRSAPSGAVIVKPVDGAASLGVRRVSDPSGLADAIAAVRNTTGQPQALVEHFVPGPEVSLEAVVSGGRVRFVGVTEKTCAAPPSFVETRHVIDPAAQERLAPSATRFVETVVTALDIDSAVLHLEAKHDGDRWHLIEAAFRPAGGLISDVLLRATGLDLYDAALSIALGDQDPARPRTERTPQVAAVEFVAATGTVADAPTMAGVRDGLPLVSHAERLLPPGTTLGGVDANWWRAGYVLGSGPDRGELLAQLSEANSRLLGLLGLTRVPDA</sequence>
<dbReference type="Gene3D" id="3.40.50.20">
    <property type="match status" value="1"/>
</dbReference>
<keyword evidence="1" id="KW-0436">Ligase</keyword>
<proteinExistence type="predicted"/>
<evidence type="ECO:0000259" key="5">
    <source>
        <dbReference type="PROSITE" id="PS50975"/>
    </source>
</evidence>
<gene>
    <name evidence="6" type="ORF">GCM10010507_12850</name>
</gene>
<accession>A0A918TAU0</accession>
<evidence type="ECO:0000256" key="4">
    <source>
        <dbReference type="PROSITE-ProRule" id="PRU00409"/>
    </source>
</evidence>
<dbReference type="InterPro" id="IPR052032">
    <property type="entry name" value="ATP-dep_AA_Ligase"/>
</dbReference>
<dbReference type="PANTHER" id="PTHR43585:SF2">
    <property type="entry name" value="ATP-GRASP ENZYME FSQD"/>
    <property type="match status" value="1"/>
</dbReference>
<dbReference type="GO" id="GO:0046872">
    <property type="term" value="F:metal ion binding"/>
    <property type="evidence" value="ECO:0007669"/>
    <property type="project" value="InterPro"/>
</dbReference>
<organism evidence="6 7">
    <name type="scientific">Streptomyces cinnamoneus</name>
    <name type="common">Streptoverticillium cinnamoneum</name>
    <dbReference type="NCBI Taxonomy" id="53446"/>
    <lineage>
        <taxon>Bacteria</taxon>
        <taxon>Bacillati</taxon>
        <taxon>Actinomycetota</taxon>
        <taxon>Actinomycetes</taxon>
        <taxon>Kitasatosporales</taxon>
        <taxon>Streptomycetaceae</taxon>
        <taxon>Streptomyces</taxon>
        <taxon>Streptomyces cinnamoneus group</taxon>
    </lineage>
</organism>
<dbReference type="RefSeq" id="WP_190108643.1">
    <property type="nucleotide sequence ID" value="NZ_BMVB01000003.1"/>
</dbReference>
<feature type="domain" description="ATP-grasp" evidence="5">
    <location>
        <begin position="114"/>
        <end position="306"/>
    </location>
</feature>
<dbReference type="PROSITE" id="PS50975">
    <property type="entry name" value="ATP_GRASP"/>
    <property type="match status" value="1"/>
</dbReference>
<reference evidence="6" key="1">
    <citation type="journal article" date="2014" name="Int. J. Syst. Evol. Microbiol.">
        <title>Complete genome sequence of Corynebacterium casei LMG S-19264T (=DSM 44701T), isolated from a smear-ripened cheese.</title>
        <authorList>
            <consortium name="US DOE Joint Genome Institute (JGI-PGF)"/>
            <person name="Walter F."/>
            <person name="Albersmeier A."/>
            <person name="Kalinowski J."/>
            <person name="Ruckert C."/>
        </authorList>
    </citation>
    <scope>NUCLEOTIDE SEQUENCE</scope>
    <source>
        <strain evidence="6">JCM 4633</strain>
    </source>
</reference>
<evidence type="ECO:0000256" key="1">
    <source>
        <dbReference type="ARBA" id="ARBA00022598"/>
    </source>
</evidence>
<dbReference type="InterPro" id="IPR013815">
    <property type="entry name" value="ATP_grasp_subdomain_1"/>
</dbReference>
<evidence type="ECO:0000313" key="7">
    <source>
        <dbReference type="Proteomes" id="UP000646244"/>
    </source>
</evidence>
<name>A0A918TAU0_STRCJ</name>
<dbReference type="Pfam" id="PF13535">
    <property type="entry name" value="ATP-grasp_4"/>
    <property type="match status" value="1"/>
</dbReference>
<protein>
    <recommendedName>
        <fullName evidence="5">ATP-grasp domain-containing protein</fullName>
    </recommendedName>
</protein>
<keyword evidence="2 4" id="KW-0547">Nucleotide-binding</keyword>
<dbReference type="PANTHER" id="PTHR43585">
    <property type="entry name" value="FUMIPYRROLE BIOSYNTHESIS PROTEIN C"/>
    <property type="match status" value="1"/>
</dbReference>
<dbReference type="EMBL" id="BMVB01000003">
    <property type="protein sequence ID" value="GHC40191.1"/>
    <property type="molecule type" value="Genomic_DNA"/>
</dbReference>
<reference evidence="6" key="2">
    <citation type="submission" date="2020-09" db="EMBL/GenBank/DDBJ databases">
        <authorList>
            <person name="Sun Q."/>
            <person name="Ohkuma M."/>
        </authorList>
    </citation>
    <scope>NUCLEOTIDE SEQUENCE</scope>
    <source>
        <strain evidence="6">JCM 4633</strain>
    </source>
</reference>
<keyword evidence="3 4" id="KW-0067">ATP-binding</keyword>
<dbReference type="GO" id="GO:0005524">
    <property type="term" value="F:ATP binding"/>
    <property type="evidence" value="ECO:0007669"/>
    <property type="project" value="UniProtKB-UniRule"/>
</dbReference>
<dbReference type="AlphaFoldDB" id="A0A918TAU0"/>
<dbReference type="Gene3D" id="3.30.470.20">
    <property type="entry name" value="ATP-grasp fold, B domain"/>
    <property type="match status" value="1"/>
</dbReference>
<dbReference type="Pfam" id="PF18130">
    <property type="entry name" value="ATPgrasp_N"/>
    <property type="match status" value="1"/>
</dbReference>
<dbReference type="Gene3D" id="3.30.1490.20">
    <property type="entry name" value="ATP-grasp fold, A domain"/>
    <property type="match status" value="1"/>
</dbReference>
<dbReference type="GO" id="GO:0016874">
    <property type="term" value="F:ligase activity"/>
    <property type="evidence" value="ECO:0007669"/>
    <property type="project" value="UniProtKB-KW"/>
</dbReference>
<dbReference type="SUPFAM" id="SSF56059">
    <property type="entry name" value="Glutathione synthetase ATP-binding domain-like"/>
    <property type="match status" value="1"/>
</dbReference>
<comment type="caution">
    <text evidence="6">The sequence shown here is derived from an EMBL/GenBank/DDBJ whole genome shotgun (WGS) entry which is preliminary data.</text>
</comment>
<dbReference type="InterPro" id="IPR011761">
    <property type="entry name" value="ATP-grasp"/>
</dbReference>
<evidence type="ECO:0000313" key="6">
    <source>
        <dbReference type="EMBL" id="GHC40191.1"/>
    </source>
</evidence>
<evidence type="ECO:0000256" key="3">
    <source>
        <dbReference type="ARBA" id="ARBA00022840"/>
    </source>
</evidence>